<evidence type="ECO:0000313" key="3">
    <source>
        <dbReference type="Proteomes" id="UP001139516"/>
    </source>
</evidence>
<proteinExistence type="predicted"/>
<dbReference type="Proteomes" id="UP001139516">
    <property type="component" value="Unassembled WGS sequence"/>
</dbReference>
<sequence length="66" mass="6645">MSIQVAVRIGLLTLSIANNTAFAPVANSLEADCLAACSAVIGDDGGQPASVPVAALHLAERTAHLF</sequence>
<gene>
    <name evidence="2" type="ORF">M0638_20955</name>
</gene>
<feature type="chain" id="PRO_5040791867" description="Secreted protein" evidence="1">
    <location>
        <begin position="24"/>
        <end position="66"/>
    </location>
</feature>
<feature type="signal peptide" evidence="1">
    <location>
        <begin position="1"/>
        <end position="23"/>
    </location>
</feature>
<reference evidence="2" key="1">
    <citation type="submission" date="2022-04" db="EMBL/GenBank/DDBJ databases">
        <title>Roseomonas acroporae sp. nov., isolated from coral Acropora digitifera.</title>
        <authorList>
            <person name="Sun H."/>
        </authorList>
    </citation>
    <scope>NUCLEOTIDE SEQUENCE</scope>
    <source>
        <strain evidence="2">NAR14</strain>
    </source>
</reference>
<comment type="caution">
    <text evidence="2">The sequence shown here is derived from an EMBL/GenBank/DDBJ whole genome shotgun (WGS) entry which is preliminary data.</text>
</comment>
<keyword evidence="1" id="KW-0732">Signal</keyword>
<protein>
    <recommendedName>
        <fullName evidence="4">Secreted protein</fullName>
    </recommendedName>
</protein>
<dbReference type="RefSeq" id="WP_248668955.1">
    <property type="nucleotide sequence ID" value="NZ_JALPRX010000097.1"/>
</dbReference>
<dbReference type="EMBL" id="JALPRX010000097">
    <property type="protein sequence ID" value="MCK8786846.1"/>
    <property type="molecule type" value="Genomic_DNA"/>
</dbReference>
<organism evidence="2 3">
    <name type="scientific">Roseomonas acroporae</name>
    <dbReference type="NCBI Taxonomy" id="2937791"/>
    <lineage>
        <taxon>Bacteria</taxon>
        <taxon>Pseudomonadati</taxon>
        <taxon>Pseudomonadota</taxon>
        <taxon>Alphaproteobacteria</taxon>
        <taxon>Acetobacterales</taxon>
        <taxon>Roseomonadaceae</taxon>
        <taxon>Roseomonas</taxon>
    </lineage>
</organism>
<evidence type="ECO:0008006" key="4">
    <source>
        <dbReference type="Google" id="ProtNLM"/>
    </source>
</evidence>
<keyword evidence="3" id="KW-1185">Reference proteome</keyword>
<name>A0A9X1YB38_9PROT</name>
<accession>A0A9X1YB38</accession>
<evidence type="ECO:0000313" key="2">
    <source>
        <dbReference type="EMBL" id="MCK8786846.1"/>
    </source>
</evidence>
<evidence type="ECO:0000256" key="1">
    <source>
        <dbReference type="SAM" id="SignalP"/>
    </source>
</evidence>
<dbReference type="AlphaFoldDB" id="A0A9X1YB38"/>